<sequence>MLHPGADCERFIAVPSDGDQKPRLLSLVKELQLANNVVFLNEIG</sequence>
<keyword evidence="2" id="KW-1185">Reference proteome</keyword>
<organism evidence="1 2">
    <name type="scientific">Brumicola pallidula DSM 14239 = ACAM 615</name>
    <dbReference type="NCBI Taxonomy" id="1121922"/>
    <lineage>
        <taxon>Bacteria</taxon>
        <taxon>Pseudomonadati</taxon>
        <taxon>Pseudomonadota</taxon>
        <taxon>Gammaproteobacteria</taxon>
        <taxon>Alteromonadales</taxon>
        <taxon>Alteromonadaceae</taxon>
        <taxon>Brumicola</taxon>
    </lineage>
</organism>
<dbReference type="AlphaFoldDB" id="K7A2Z5"/>
<evidence type="ECO:0000313" key="2">
    <source>
        <dbReference type="Proteomes" id="UP000006251"/>
    </source>
</evidence>
<dbReference type="Proteomes" id="UP000006251">
    <property type="component" value="Unassembled WGS sequence"/>
</dbReference>
<dbReference type="EMBL" id="BAEQ01000050">
    <property type="protein sequence ID" value="GAC29835.1"/>
    <property type="molecule type" value="Genomic_DNA"/>
</dbReference>
<name>K7A2Z5_9ALTE</name>
<gene>
    <name evidence="1" type="ORF">GPAL_2984</name>
</gene>
<comment type="caution">
    <text evidence="1">The sequence shown here is derived from an EMBL/GenBank/DDBJ whole genome shotgun (WGS) entry which is preliminary data.</text>
</comment>
<proteinExistence type="predicted"/>
<evidence type="ECO:0000313" key="1">
    <source>
        <dbReference type="EMBL" id="GAC29835.1"/>
    </source>
</evidence>
<accession>K7A2Z5</accession>
<protein>
    <submittedName>
        <fullName evidence="1">Uncharacterized protein</fullName>
    </submittedName>
</protein>
<reference evidence="2" key="1">
    <citation type="journal article" date="2014" name="Environ. Microbiol.">
        <title>Comparative genomics of the marine bacterial genus Glaciecola reveals the high degree of genomic diversity and genomic characteristic for cold adaptation.</title>
        <authorList>
            <person name="Qin Q.L."/>
            <person name="Xie B.B."/>
            <person name="Yu Y."/>
            <person name="Shu Y.L."/>
            <person name="Rong J.C."/>
            <person name="Zhang Y.J."/>
            <person name="Zhao D.L."/>
            <person name="Chen X.L."/>
            <person name="Zhang X.Y."/>
            <person name="Chen B."/>
            <person name="Zhou B.C."/>
            <person name="Zhang Y.Z."/>
        </authorList>
    </citation>
    <scope>NUCLEOTIDE SEQUENCE [LARGE SCALE GENOMIC DNA]</scope>
    <source>
        <strain evidence="2">ACAM 615</strain>
    </source>
</reference>